<dbReference type="Pfam" id="PF04818">
    <property type="entry name" value="CID"/>
    <property type="match status" value="1"/>
</dbReference>
<feature type="region of interest" description="Disordered" evidence="1">
    <location>
        <begin position="381"/>
        <end position="479"/>
    </location>
</feature>
<dbReference type="STRING" id="145388.A0A0D2LV30"/>
<evidence type="ECO:0000313" key="4">
    <source>
        <dbReference type="Proteomes" id="UP000054498"/>
    </source>
</evidence>
<dbReference type="AlphaFoldDB" id="A0A0D2LV30"/>
<evidence type="ECO:0000256" key="1">
    <source>
        <dbReference type="SAM" id="MobiDB-lite"/>
    </source>
</evidence>
<sequence length="506" mass="52131">MPPEVSTGFGKVLDALTGSKDSIKASQAWFMACAPYAPGMARLMADRAIASRDTDKQLHIIYLANDIIFKAIAAKQLQAAAAAAAAAAGAAPAAAPQAGAAQSDAVIAAFAPFVGAMLAAGARLAGDNTDHLLKVSRILDFWCEKGVFDQSTLARVRREFASKDPSAAMAAAGVGPIGFAPPPQLAAPVAAAPAAAAYAYPQAAAPAAYPAAAAPVAAAAWAPQPASHPGWPAPAYTAPPHGAPAWPAQPGAPQPYAAAPQPDPSGPGGYAPAGPPAPAPHPMAAAHPGGGPHQQQQQHHAVAAAVKLDEPQGVSSFNFPPGLIPQLVKEKSKWAEAYAPIPADEIERAGLPPMPEKDSYLSHRLARFKLEVTNYKQGQSRIDFEEERQAERERMGLGPDSDDEFGAAAGARARRRRQERSPPRRMALDPTTGMRSDGSYAGPKVQRAGLGAMGGPPGGGGRRDGGGDAPGDPGDMYSTYRSLRSHSYHDMIYSGGGSSNTFRGGR</sequence>
<dbReference type="GO" id="GO:0048471">
    <property type="term" value="C:perinuclear region of cytoplasm"/>
    <property type="evidence" value="ECO:0007669"/>
    <property type="project" value="TreeGrafter"/>
</dbReference>
<dbReference type="Proteomes" id="UP000054498">
    <property type="component" value="Unassembled WGS sequence"/>
</dbReference>
<keyword evidence="4" id="KW-1185">Reference proteome</keyword>
<dbReference type="EMBL" id="KK104738">
    <property type="protein sequence ID" value="KIY93481.1"/>
    <property type="molecule type" value="Genomic_DNA"/>
</dbReference>
<dbReference type="GO" id="GO:0006874">
    <property type="term" value="P:intracellular calcium ion homeostasis"/>
    <property type="evidence" value="ECO:0007669"/>
    <property type="project" value="TreeGrafter"/>
</dbReference>
<dbReference type="PROSITE" id="PS51391">
    <property type="entry name" value="CID"/>
    <property type="match status" value="1"/>
</dbReference>
<feature type="compositionally biased region" description="Low complexity" evidence="1">
    <location>
        <begin position="238"/>
        <end position="260"/>
    </location>
</feature>
<accession>A0A0D2LV30</accession>
<proteinExistence type="predicted"/>
<dbReference type="OrthoDB" id="21470at2759"/>
<name>A0A0D2LV30_9CHLO</name>
<organism evidence="3 4">
    <name type="scientific">Monoraphidium neglectum</name>
    <dbReference type="NCBI Taxonomy" id="145388"/>
    <lineage>
        <taxon>Eukaryota</taxon>
        <taxon>Viridiplantae</taxon>
        <taxon>Chlorophyta</taxon>
        <taxon>core chlorophytes</taxon>
        <taxon>Chlorophyceae</taxon>
        <taxon>CS clade</taxon>
        <taxon>Sphaeropleales</taxon>
        <taxon>Selenastraceae</taxon>
        <taxon>Monoraphidium</taxon>
    </lineage>
</organism>
<dbReference type="SMART" id="SM00582">
    <property type="entry name" value="RPR"/>
    <property type="match status" value="1"/>
</dbReference>
<reference evidence="3 4" key="1">
    <citation type="journal article" date="2013" name="BMC Genomics">
        <title>Reconstruction of the lipid metabolism for the microalga Monoraphidium neglectum from its genome sequence reveals characteristics suitable for biofuel production.</title>
        <authorList>
            <person name="Bogen C."/>
            <person name="Al-Dilaimi A."/>
            <person name="Albersmeier A."/>
            <person name="Wichmann J."/>
            <person name="Grundmann M."/>
            <person name="Rupp O."/>
            <person name="Lauersen K.J."/>
            <person name="Blifernez-Klassen O."/>
            <person name="Kalinowski J."/>
            <person name="Goesmann A."/>
            <person name="Mussgnug J.H."/>
            <person name="Kruse O."/>
        </authorList>
    </citation>
    <scope>NUCLEOTIDE SEQUENCE [LARGE SCALE GENOMIC DNA]</scope>
    <source>
        <strain evidence="3 4">SAG 48.87</strain>
    </source>
</reference>
<evidence type="ECO:0000313" key="3">
    <source>
        <dbReference type="EMBL" id="KIY93481.1"/>
    </source>
</evidence>
<dbReference type="KEGG" id="mng:MNEG_14481"/>
<dbReference type="GeneID" id="25732048"/>
<dbReference type="Gene3D" id="1.25.40.90">
    <property type="match status" value="1"/>
</dbReference>
<dbReference type="Pfam" id="PF25123">
    <property type="entry name" value="SWAP1_C"/>
    <property type="match status" value="1"/>
</dbReference>
<dbReference type="RefSeq" id="XP_013892501.1">
    <property type="nucleotide sequence ID" value="XM_014037047.1"/>
</dbReference>
<dbReference type="PANTHER" id="PTHR12323:SF0">
    <property type="entry name" value="CALCIUM HOMEOSTASIS ENDOPLASMIC RETICULUM PROTEIN"/>
    <property type="match status" value="1"/>
</dbReference>
<dbReference type="InterPro" id="IPR008942">
    <property type="entry name" value="ENTH_VHS"/>
</dbReference>
<dbReference type="InterPro" id="IPR056922">
    <property type="entry name" value="SWAP1_C"/>
</dbReference>
<feature type="region of interest" description="Disordered" evidence="1">
    <location>
        <begin position="223"/>
        <end position="301"/>
    </location>
</feature>
<dbReference type="InterPro" id="IPR006569">
    <property type="entry name" value="CID_dom"/>
</dbReference>
<dbReference type="PANTHER" id="PTHR12323">
    <property type="entry name" value="SR-RELATED CTD ASSOCIATED FACTOR 6"/>
    <property type="match status" value="1"/>
</dbReference>
<gene>
    <name evidence="3" type="ORF">MNEG_14481</name>
</gene>
<evidence type="ECO:0000259" key="2">
    <source>
        <dbReference type="PROSITE" id="PS51391"/>
    </source>
</evidence>
<feature type="compositionally biased region" description="Low complexity" evidence="1">
    <location>
        <begin position="282"/>
        <end position="301"/>
    </location>
</feature>
<feature type="compositionally biased region" description="Gly residues" evidence="1">
    <location>
        <begin position="451"/>
        <end position="460"/>
    </location>
</feature>
<feature type="domain" description="CID" evidence="2">
    <location>
        <begin position="1"/>
        <end position="164"/>
    </location>
</feature>
<protein>
    <recommendedName>
        <fullName evidence="2">CID domain-containing protein</fullName>
    </recommendedName>
</protein>